<name>W6YXI4_COCMI</name>
<dbReference type="PANTHER" id="PTHR46206">
    <property type="entry name" value="CYTOCHROME P450"/>
    <property type="match status" value="1"/>
</dbReference>
<comment type="cofactor">
    <cofactor evidence="1">
        <name>heme</name>
        <dbReference type="ChEBI" id="CHEBI:30413"/>
    </cofactor>
</comment>
<evidence type="ECO:0000256" key="5">
    <source>
        <dbReference type="ARBA" id="ARBA00023004"/>
    </source>
</evidence>
<keyword evidence="6" id="KW-0503">Monooxygenase</keyword>
<evidence type="ECO:0000256" key="4">
    <source>
        <dbReference type="ARBA" id="ARBA00023002"/>
    </source>
</evidence>
<evidence type="ECO:0000256" key="6">
    <source>
        <dbReference type="RuleBase" id="RU000461"/>
    </source>
</evidence>
<dbReference type="InterPro" id="IPR017972">
    <property type="entry name" value="Cyt_P450_CS"/>
</dbReference>
<dbReference type="GO" id="GO:0004497">
    <property type="term" value="F:monooxygenase activity"/>
    <property type="evidence" value="ECO:0007669"/>
    <property type="project" value="UniProtKB-KW"/>
</dbReference>
<gene>
    <name evidence="7" type="ORF">COCMIDRAFT_104003</name>
</gene>
<dbReference type="RefSeq" id="XP_007691250.1">
    <property type="nucleotide sequence ID" value="XM_007693060.1"/>
</dbReference>
<protein>
    <recommendedName>
        <fullName evidence="9">Cytochrome P450</fullName>
    </recommendedName>
</protein>
<evidence type="ECO:0008006" key="9">
    <source>
        <dbReference type="Google" id="ProtNLM"/>
    </source>
</evidence>
<dbReference type="AlphaFoldDB" id="W6YXI4"/>
<proteinExistence type="inferred from homology"/>
<dbReference type="SUPFAM" id="SSF48264">
    <property type="entry name" value="Cytochrome P450"/>
    <property type="match status" value="1"/>
</dbReference>
<evidence type="ECO:0000256" key="1">
    <source>
        <dbReference type="ARBA" id="ARBA00001971"/>
    </source>
</evidence>
<keyword evidence="3 6" id="KW-0479">Metal-binding</keyword>
<evidence type="ECO:0000256" key="3">
    <source>
        <dbReference type="ARBA" id="ARBA00022723"/>
    </source>
</evidence>
<dbReference type="PANTHER" id="PTHR46206:SF7">
    <property type="entry name" value="P450, PUTATIVE (EUROFUNG)-RELATED"/>
    <property type="match status" value="1"/>
</dbReference>
<comment type="similarity">
    <text evidence="2 6">Belongs to the cytochrome P450 family.</text>
</comment>
<keyword evidence="8" id="KW-1185">Reference proteome</keyword>
<dbReference type="KEGG" id="bor:COCMIDRAFT_104003"/>
<dbReference type="GO" id="GO:0016705">
    <property type="term" value="F:oxidoreductase activity, acting on paired donors, with incorporation or reduction of molecular oxygen"/>
    <property type="evidence" value="ECO:0007669"/>
    <property type="project" value="InterPro"/>
</dbReference>
<dbReference type="Proteomes" id="UP000054032">
    <property type="component" value="Unassembled WGS sequence"/>
</dbReference>
<sequence>MPTRKTLTVSKYYKERQLAKEIEVAQSQFVYANTRDLYFGYGRHACPGRLFAANEIKIIMVRLLLDYEFKMPGDQTKRYD</sequence>
<dbReference type="GeneID" id="19118421"/>
<dbReference type="InterPro" id="IPR036396">
    <property type="entry name" value="Cyt_P450_sf"/>
</dbReference>
<dbReference type="Gene3D" id="1.10.630.10">
    <property type="entry name" value="Cytochrome P450"/>
    <property type="match status" value="1"/>
</dbReference>
<dbReference type="EMBL" id="KI964068">
    <property type="protein sequence ID" value="EUC42253.1"/>
    <property type="molecule type" value="Genomic_DNA"/>
</dbReference>
<keyword evidence="6" id="KW-0349">Heme</keyword>
<keyword evidence="5 6" id="KW-0408">Iron</keyword>
<dbReference type="Pfam" id="PF00067">
    <property type="entry name" value="p450"/>
    <property type="match status" value="1"/>
</dbReference>
<evidence type="ECO:0000313" key="7">
    <source>
        <dbReference type="EMBL" id="EUC42253.1"/>
    </source>
</evidence>
<dbReference type="GO" id="GO:0005506">
    <property type="term" value="F:iron ion binding"/>
    <property type="evidence" value="ECO:0007669"/>
    <property type="project" value="InterPro"/>
</dbReference>
<dbReference type="PROSITE" id="PS00086">
    <property type="entry name" value="CYTOCHROME_P450"/>
    <property type="match status" value="1"/>
</dbReference>
<evidence type="ECO:0000313" key="8">
    <source>
        <dbReference type="Proteomes" id="UP000054032"/>
    </source>
</evidence>
<keyword evidence="4 6" id="KW-0560">Oxidoreductase</keyword>
<evidence type="ECO:0000256" key="2">
    <source>
        <dbReference type="ARBA" id="ARBA00010617"/>
    </source>
</evidence>
<dbReference type="GO" id="GO:0020037">
    <property type="term" value="F:heme binding"/>
    <property type="evidence" value="ECO:0007669"/>
    <property type="project" value="InterPro"/>
</dbReference>
<dbReference type="HOGENOM" id="CLU_2589383_0_0_1"/>
<dbReference type="OrthoDB" id="1844152at2759"/>
<reference evidence="7 8" key="1">
    <citation type="journal article" date="2013" name="PLoS Genet.">
        <title>Comparative genome structure, secondary metabolite, and effector coding capacity across Cochliobolus pathogens.</title>
        <authorList>
            <person name="Condon B.J."/>
            <person name="Leng Y."/>
            <person name="Wu D."/>
            <person name="Bushley K.E."/>
            <person name="Ohm R.A."/>
            <person name="Otillar R."/>
            <person name="Martin J."/>
            <person name="Schackwitz W."/>
            <person name="Grimwood J."/>
            <person name="MohdZainudin N."/>
            <person name="Xue C."/>
            <person name="Wang R."/>
            <person name="Manning V.A."/>
            <person name="Dhillon B."/>
            <person name="Tu Z.J."/>
            <person name="Steffenson B.J."/>
            <person name="Salamov A."/>
            <person name="Sun H."/>
            <person name="Lowry S."/>
            <person name="LaButti K."/>
            <person name="Han J."/>
            <person name="Copeland A."/>
            <person name="Lindquist E."/>
            <person name="Barry K."/>
            <person name="Schmutz J."/>
            <person name="Baker S.E."/>
            <person name="Ciuffetti L.M."/>
            <person name="Grigoriev I.V."/>
            <person name="Zhong S."/>
            <person name="Turgeon B.G."/>
        </authorList>
    </citation>
    <scope>NUCLEOTIDE SEQUENCE [LARGE SCALE GENOMIC DNA]</scope>
    <source>
        <strain evidence="7 8">ATCC 44560</strain>
    </source>
</reference>
<accession>W6YXI4</accession>
<organism evidence="7 8">
    <name type="scientific">Bipolaris oryzae ATCC 44560</name>
    <dbReference type="NCBI Taxonomy" id="930090"/>
    <lineage>
        <taxon>Eukaryota</taxon>
        <taxon>Fungi</taxon>
        <taxon>Dikarya</taxon>
        <taxon>Ascomycota</taxon>
        <taxon>Pezizomycotina</taxon>
        <taxon>Dothideomycetes</taxon>
        <taxon>Pleosporomycetidae</taxon>
        <taxon>Pleosporales</taxon>
        <taxon>Pleosporineae</taxon>
        <taxon>Pleosporaceae</taxon>
        <taxon>Bipolaris</taxon>
    </lineage>
</organism>
<dbReference type="InterPro" id="IPR001128">
    <property type="entry name" value="Cyt_P450"/>
</dbReference>